<evidence type="ECO:0000259" key="2">
    <source>
        <dbReference type="Pfam" id="PF01551"/>
    </source>
</evidence>
<feature type="transmembrane region" description="Helical" evidence="1">
    <location>
        <begin position="7"/>
        <end position="26"/>
    </location>
</feature>
<keyword evidence="1" id="KW-0472">Membrane</keyword>
<dbReference type="EMBL" id="CZQE01000381">
    <property type="protein sequence ID" value="CUS46597.1"/>
    <property type="molecule type" value="Genomic_DNA"/>
</dbReference>
<keyword evidence="1" id="KW-0812">Transmembrane</keyword>
<evidence type="ECO:0000256" key="1">
    <source>
        <dbReference type="SAM" id="Phobius"/>
    </source>
</evidence>
<dbReference type="SUPFAM" id="SSF51261">
    <property type="entry name" value="Duplicated hybrid motif"/>
    <property type="match status" value="1"/>
</dbReference>
<dbReference type="InterPro" id="IPR050570">
    <property type="entry name" value="Cell_wall_metabolism_enzyme"/>
</dbReference>
<dbReference type="AlphaFoldDB" id="A0A160TQ44"/>
<dbReference type="InterPro" id="IPR016047">
    <property type="entry name" value="M23ase_b-sheet_dom"/>
</dbReference>
<dbReference type="PANTHER" id="PTHR21666">
    <property type="entry name" value="PEPTIDASE-RELATED"/>
    <property type="match status" value="1"/>
</dbReference>
<feature type="domain" description="M23ase beta-sheet core" evidence="2">
    <location>
        <begin position="88"/>
        <end position="180"/>
    </location>
</feature>
<reference evidence="3" key="1">
    <citation type="submission" date="2015-10" db="EMBL/GenBank/DDBJ databases">
        <authorList>
            <person name="Gilbert D.G."/>
        </authorList>
    </citation>
    <scope>NUCLEOTIDE SEQUENCE</scope>
</reference>
<proteinExistence type="predicted"/>
<organism evidence="3">
    <name type="scientific">hydrothermal vent metagenome</name>
    <dbReference type="NCBI Taxonomy" id="652676"/>
    <lineage>
        <taxon>unclassified sequences</taxon>
        <taxon>metagenomes</taxon>
        <taxon>ecological metagenomes</taxon>
    </lineage>
</organism>
<dbReference type="InterPro" id="IPR011055">
    <property type="entry name" value="Dup_hybrid_motif"/>
</dbReference>
<evidence type="ECO:0000313" key="3">
    <source>
        <dbReference type="EMBL" id="CUS46597.1"/>
    </source>
</evidence>
<keyword evidence="1" id="KW-1133">Transmembrane helix</keyword>
<dbReference type="Gene3D" id="2.70.70.10">
    <property type="entry name" value="Glucose Permease (Domain IIA)"/>
    <property type="match status" value="1"/>
</dbReference>
<gene>
    <name evidence="3" type="ORF">MGWOODY_Smn3272</name>
</gene>
<dbReference type="PANTHER" id="PTHR21666:SF270">
    <property type="entry name" value="MUREIN HYDROLASE ACTIVATOR ENVC"/>
    <property type="match status" value="1"/>
</dbReference>
<accession>A0A160TQ44</accession>
<sequence>MRKLGRGFLMLICGIVGVFIALVLFGQTLPDAKQQRRVTIAAAKTSVSPVPVQAASDPHGLLAIPVAGVARSAIADSWEDPRDGGAREHHGTDILAAGGTPVTAAAPGTIEKLFQSAAGGTTLYVRSPDRLWVYYYAHLSGYAPGVQEGQVVKVGDSLGYVGDTGNAGTGNFHLHFGLGRTTPEQHWYQAQDVNPYPYLAGKPSSR</sequence>
<dbReference type="GO" id="GO:0004222">
    <property type="term" value="F:metalloendopeptidase activity"/>
    <property type="evidence" value="ECO:0007669"/>
    <property type="project" value="TreeGrafter"/>
</dbReference>
<name>A0A160TQ44_9ZZZZ</name>
<protein>
    <recommendedName>
        <fullName evidence="2">M23ase beta-sheet core domain-containing protein</fullName>
    </recommendedName>
</protein>
<dbReference type="Pfam" id="PF01551">
    <property type="entry name" value="Peptidase_M23"/>
    <property type="match status" value="1"/>
</dbReference>
<dbReference type="CDD" id="cd12797">
    <property type="entry name" value="M23_peptidase"/>
    <property type="match status" value="1"/>
</dbReference>